<evidence type="ECO:0000313" key="3">
    <source>
        <dbReference type="Proteomes" id="UP000053599"/>
    </source>
</evidence>
<keyword evidence="1" id="KW-1133">Transmembrane helix</keyword>
<dbReference type="EMBL" id="KN846951">
    <property type="protein sequence ID" value="KIV84530.1"/>
    <property type="molecule type" value="Genomic_DNA"/>
</dbReference>
<gene>
    <name evidence="2" type="ORF">PV11_00304</name>
</gene>
<dbReference type="Proteomes" id="UP000053599">
    <property type="component" value="Unassembled WGS sequence"/>
</dbReference>
<feature type="transmembrane region" description="Helical" evidence="1">
    <location>
        <begin position="87"/>
        <end position="111"/>
    </location>
</feature>
<proteinExistence type="predicted"/>
<reference evidence="2 3" key="1">
    <citation type="submission" date="2015-01" db="EMBL/GenBank/DDBJ databases">
        <title>The Genome Sequence of Exophiala sideris CBS121828.</title>
        <authorList>
            <consortium name="The Broad Institute Genomics Platform"/>
            <person name="Cuomo C."/>
            <person name="de Hoog S."/>
            <person name="Gorbushina A."/>
            <person name="Stielow B."/>
            <person name="Teixiera M."/>
            <person name="Abouelleil A."/>
            <person name="Chapman S.B."/>
            <person name="Priest M."/>
            <person name="Young S.K."/>
            <person name="Wortman J."/>
            <person name="Nusbaum C."/>
            <person name="Birren B."/>
        </authorList>
    </citation>
    <scope>NUCLEOTIDE SEQUENCE [LARGE SCALE GENOMIC DNA]</scope>
    <source>
        <strain evidence="2 3">CBS 121828</strain>
    </source>
</reference>
<organism evidence="2 3">
    <name type="scientific">Exophiala sideris</name>
    <dbReference type="NCBI Taxonomy" id="1016849"/>
    <lineage>
        <taxon>Eukaryota</taxon>
        <taxon>Fungi</taxon>
        <taxon>Dikarya</taxon>
        <taxon>Ascomycota</taxon>
        <taxon>Pezizomycotina</taxon>
        <taxon>Eurotiomycetes</taxon>
        <taxon>Chaetothyriomycetidae</taxon>
        <taxon>Chaetothyriales</taxon>
        <taxon>Herpotrichiellaceae</taxon>
        <taxon>Exophiala</taxon>
    </lineage>
</organism>
<protein>
    <submittedName>
        <fullName evidence="2">Uncharacterized protein</fullName>
    </submittedName>
</protein>
<accession>A0A0D1W792</accession>
<evidence type="ECO:0000313" key="2">
    <source>
        <dbReference type="EMBL" id="KIV84530.1"/>
    </source>
</evidence>
<dbReference type="AlphaFoldDB" id="A0A0D1W792"/>
<evidence type="ECO:0000256" key="1">
    <source>
        <dbReference type="SAM" id="Phobius"/>
    </source>
</evidence>
<sequence length="114" mass="13192">MSLNTAHLLRIYMQLDSHRRQSSFTMPCPWSRRCKAASENDALPVLDSPPSPTTATDTLGDWKHLRTIRRSVRHMVLLMALMKTIRVLPMTAYTIGYFLSWLYLCAFWSAISHH</sequence>
<name>A0A0D1W792_9EURO</name>
<keyword evidence="1" id="KW-0812">Transmembrane</keyword>
<keyword evidence="1" id="KW-0472">Membrane</keyword>
<dbReference type="HOGENOM" id="CLU_2121085_0_0_1"/>